<evidence type="ECO:0000256" key="3">
    <source>
        <dbReference type="ARBA" id="ARBA00006743"/>
    </source>
</evidence>
<evidence type="ECO:0000256" key="1">
    <source>
        <dbReference type="ARBA" id="ARBA00001974"/>
    </source>
</evidence>
<comment type="similarity">
    <text evidence="3 12">Belongs to the methylenetetrahydrofolate reductase family.</text>
</comment>
<comment type="pathway">
    <text evidence="2 12">One-carbon metabolism; tetrahydrofolate interconversion.</text>
</comment>
<evidence type="ECO:0000256" key="6">
    <source>
        <dbReference type="ARBA" id="ARBA00022827"/>
    </source>
</evidence>
<dbReference type="EC" id="1.5.1.54" evidence="12"/>
<dbReference type="GO" id="GO:0004489">
    <property type="term" value="F:methylenetetrahydrofolate reductase [NAD(P)H] activity"/>
    <property type="evidence" value="ECO:0007669"/>
    <property type="project" value="UniProtKB-EC"/>
</dbReference>
<evidence type="ECO:0000256" key="5">
    <source>
        <dbReference type="ARBA" id="ARBA00022630"/>
    </source>
</evidence>
<keyword evidence="9" id="KW-0486">Methionine biosynthesis</keyword>
<accession>A0ABY7K0C9</accession>
<dbReference type="SUPFAM" id="SSF51730">
    <property type="entry name" value="FAD-linked oxidoreductase"/>
    <property type="match status" value="1"/>
</dbReference>
<evidence type="ECO:0000313" key="14">
    <source>
        <dbReference type="Proteomes" id="UP001164693"/>
    </source>
</evidence>
<dbReference type="InterPro" id="IPR003171">
    <property type="entry name" value="Mehydrof_redctse-like"/>
</dbReference>
<dbReference type="EMBL" id="CP097463">
    <property type="protein sequence ID" value="WAX56776.1"/>
    <property type="molecule type" value="Genomic_DNA"/>
</dbReference>
<keyword evidence="8" id="KW-0520">NAD</keyword>
<evidence type="ECO:0000256" key="2">
    <source>
        <dbReference type="ARBA" id="ARBA00004777"/>
    </source>
</evidence>
<comment type="catalytic activity">
    <reaction evidence="11">
        <text>(6S)-5-methyl-5,6,7,8-tetrahydrofolate + NAD(+) = (6R)-5,10-methylene-5,6,7,8-tetrahydrofolate + NADH + H(+)</text>
        <dbReference type="Rhea" id="RHEA:19821"/>
        <dbReference type="ChEBI" id="CHEBI:15378"/>
        <dbReference type="ChEBI" id="CHEBI:15636"/>
        <dbReference type="ChEBI" id="CHEBI:18608"/>
        <dbReference type="ChEBI" id="CHEBI:57540"/>
        <dbReference type="ChEBI" id="CHEBI:57945"/>
        <dbReference type="EC" id="1.5.1.54"/>
    </reaction>
    <physiologicalReaction direction="right-to-left" evidence="11">
        <dbReference type="Rhea" id="RHEA:19823"/>
    </physiologicalReaction>
</comment>
<keyword evidence="6 12" id="KW-0274">FAD</keyword>
<dbReference type="PANTHER" id="PTHR45754">
    <property type="entry name" value="METHYLENETETRAHYDROFOLATE REDUCTASE"/>
    <property type="match status" value="1"/>
</dbReference>
<evidence type="ECO:0000313" key="13">
    <source>
        <dbReference type="EMBL" id="WAX56776.1"/>
    </source>
</evidence>
<evidence type="ECO:0000256" key="10">
    <source>
        <dbReference type="ARBA" id="ARBA00034478"/>
    </source>
</evidence>
<dbReference type="NCBIfam" id="TIGR00676">
    <property type="entry name" value="fadh2"/>
    <property type="match status" value="1"/>
</dbReference>
<keyword evidence="4" id="KW-0028">Amino-acid biosynthesis</keyword>
<keyword evidence="7 12" id="KW-0560">Oxidoreductase</keyword>
<dbReference type="Pfam" id="PF02219">
    <property type="entry name" value="MTHFR"/>
    <property type="match status" value="1"/>
</dbReference>
<evidence type="ECO:0000256" key="11">
    <source>
        <dbReference type="ARBA" id="ARBA00048628"/>
    </source>
</evidence>
<evidence type="ECO:0000256" key="12">
    <source>
        <dbReference type="RuleBase" id="RU003862"/>
    </source>
</evidence>
<comment type="pathway">
    <text evidence="10">Amino-acid biosynthesis; L-methionine biosynthesis via de novo pathway.</text>
</comment>
<dbReference type="RefSeq" id="WP_269443311.1">
    <property type="nucleotide sequence ID" value="NZ_CP097463.1"/>
</dbReference>
<reference evidence="13" key="1">
    <citation type="submission" date="2022-05" db="EMBL/GenBank/DDBJ databases">
        <title>Jatrophihabitans sp. SB3-54 whole genome sequence.</title>
        <authorList>
            <person name="Suh M.K."/>
            <person name="Eom M.K."/>
            <person name="Kim J.S."/>
            <person name="Kim H.S."/>
            <person name="Do H.E."/>
            <person name="Shin Y.K."/>
            <person name="Lee J.-S."/>
        </authorList>
    </citation>
    <scope>NUCLEOTIDE SEQUENCE</scope>
    <source>
        <strain evidence="13">SB3-54</strain>
    </source>
</reference>
<organism evidence="13 14">
    <name type="scientific">Jatrophihabitans cynanchi</name>
    <dbReference type="NCBI Taxonomy" id="2944128"/>
    <lineage>
        <taxon>Bacteria</taxon>
        <taxon>Bacillati</taxon>
        <taxon>Actinomycetota</taxon>
        <taxon>Actinomycetes</taxon>
        <taxon>Jatrophihabitantales</taxon>
        <taxon>Jatrophihabitantaceae</taxon>
        <taxon>Jatrophihabitans</taxon>
    </lineage>
</organism>
<evidence type="ECO:0000256" key="4">
    <source>
        <dbReference type="ARBA" id="ARBA00022605"/>
    </source>
</evidence>
<dbReference type="CDD" id="cd00537">
    <property type="entry name" value="MTHFR"/>
    <property type="match status" value="1"/>
</dbReference>
<dbReference type="Proteomes" id="UP001164693">
    <property type="component" value="Chromosome"/>
</dbReference>
<protein>
    <recommendedName>
        <fullName evidence="12">Methylenetetrahydrofolate reductase</fullName>
        <ecNumber evidence="12">1.5.1.54</ecNumber>
    </recommendedName>
</protein>
<dbReference type="Gene3D" id="3.20.20.220">
    <property type="match status" value="1"/>
</dbReference>
<evidence type="ECO:0000256" key="9">
    <source>
        <dbReference type="ARBA" id="ARBA00023167"/>
    </source>
</evidence>
<dbReference type="InterPro" id="IPR029041">
    <property type="entry name" value="FAD-linked_oxidoreductase-like"/>
</dbReference>
<keyword evidence="5 12" id="KW-0285">Flavoprotein</keyword>
<comment type="cofactor">
    <cofactor evidence="1 12">
        <name>FAD</name>
        <dbReference type="ChEBI" id="CHEBI:57692"/>
    </cofactor>
</comment>
<name>A0ABY7K0C9_9ACTN</name>
<dbReference type="PANTHER" id="PTHR45754:SF3">
    <property type="entry name" value="METHYLENETETRAHYDROFOLATE REDUCTASE (NADPH)"/>
    <property type="match status" value="1"/>
</dbReference>
<sequence>MTRTVRECLAEGGPTFSFEFFPPKTIEDDRLLWQTIRELEPLHPSFVSVTYGAGGSTRTRTIEITERIASDTTLLPVAHLTAVNHSVAELRALVGHLAGAGVRNMLALRGDPPGDPMGEWVQHPEGLSYASDLVGLMREHGNFCVGVAAFPYKHPRSMTIEDDTKWFVQKCRAGADYAITQMFFDADDYLRLRDRVAATGCDVPILAGVMPVTNIGVIKRSEQLSGAPFPAKLAARFDAVAHDPKAVRSMGIYESSKLAERLLDEGVPGIHFITFNRSKATREVWANLALGARI</sequence>
<keyword evidence="14" id="KW-1185">Reference proteome</keyword>
<evidence type="ECO:0000256" key="7">
    <source>
        <dbReference type="ARBA" id="ARBA00023002"/>
    </source>
</evidence>
<proteinExistence type="inferred from homology"/>
<gene>
    <name evidence="13" type="primary">metF</name>
    <name evidence="13" type="ORF">M6B22_19955</name>
</gene>
<dbReference type="InterPro" id="IPR004620">
    <property type="entry name" value="MTHF_reductase_bac"/>
</dbReference>
<evidence type="ECO:0000256" key="8">
    <source>
        <dbReference type="ARBA" id="ARBA00023027"/>
    </source>
</evidence>